<evidence type="ECO:0008006" key="4">
    <source>
        <dbReference type="Google" id="ProtNLM"/>
    </source>
</evidence>
<evidence type="ECO:0000313" key="2">
    <source>
        <dbReference type="EMBL" id="EEF25871.1"/>
    </source>
</evidence>
<evidence type="ECO:0000313" key="3">
    <source>
        <dbReference type="Proteomes" id="UP000008311"/>
    </source>
</evidence>
<dbReference type="InterPro" id="IPR018531">
    <property type="entry name" value="DUF1993"/>
</dbReference>
<dbReference type="STRING" id="3988.B9TE43"/>
<dbReference type="eggNOG" id="ENOG502SRAW">
    <property type="taxonomic scope" value="Eukaryota"/>
</dbReference>
<dbReference type="Gene3D" id="1.20.120.450">
    <property type="entry name" value="dinb family like domain"/>
    <property type="match status" value="1"/>
</dbReference>
<dbReference type="InParanoid" id="B9TE43"/>
<feature type="compositionally biased region" description="Polar residues" evidence="1">
    <location>
        <begin position="247"/>
        <end position="256"/>
    </location>
</feature>
<dbReference type="Pfam" id="PF09351">
    <property type="entry name" value="DUF1993"/>
    <property type="match status" value="1"/>
</dbReference>
<dbReference type="PANTHER" id="PTHR36922">
    <property type="entry name" value="BLL2446 PROTEIN"/>
    <property type="match status" value="1"/>
</dbReference>
<sequence>MTSPLYNASIPVLQQMLRAMSDVLKKAEEHATQKNIDPNALLQARLFPDMFPLVRQVQIAADFSKGIASRLAGAEVPSWPDTEVSFADLQALIAKALAHIGSFKPEQFDSSESREIVLRPGTPKEKKLTASAYLLHYGLPQFFFHVTTTYAILRHNGVEVATRASVAARFRVTVDGGSICLDLLGASSTLTKCLLPCAVNYTVDPLRAFDVGLMMAAMQRERSIAGRLIQCTSATNLRAPSPVVRVGQQSTQSSRSVHNHKAVV</sequence>
<dbReference type="SUPFAM" id="SSF109854">
    <property type="entry name" value="DinB/YfiT-like putative metalloenzymes"/>
    <property type="match status" value="1"/>
</dbReference>
<dbReference type="InterPro" id="IPR034660">
    <property type="entry name" value="DinB/YfiT-like"/>
</dbReference>
<protein>
    <recommendedName>
        <fullName evidence="4">DUF1993 domain-containing protein</fullName>
    </recommendedName>
</protein>
<keyword evidence="3" id="KW-1185">Reference proteome</keyword>
<evidence type="ECO:0000256" key="1">
    <source>
        <dbReference type="SAM" id="MobiDB-lite"/>
    </source>
</evidence>
<gene>
    <name evidence="2" type="ORF">RCOM_1936180</name>
</gene>
<dbReference type="EMBL" id="EQ978726">
    <property type="protein sequence ID" value="EEF25871.1"/>
    <property type="molecule type" value="Genomic_DNA"/>
</dbReference>
<organism evidence="2 3">
    <name type="scientific">Ricinus communis</name>
    <name type="common">Castor bean</name>
    <dbReference type="NCBI Taxonomy" id="3988"/>
    <lineage>
        <taxon>Eukaryota</taxon>
        <taxon>Viridiplantae</taxon>
        <taxon>Streptophyta</taxon>
        <taxon>Embryophyta</taxon>
        <taxon>Tracheophyta</taxon>
        <taxon>Spermatophyta</taxon>
        <taxon>Magnoliopsida</taxon>
        <taxon>eudicotyledons</taxon>
        <taxon>Gunneridae</taxon>
        <taxon>Pentapetalae</taxon>
        <taxon>rosids</taxon>
        <taxon>fabids</taxon>
        <taxon>Malpighiales</taxon>
        <taxon>Euphorbiaceae</taxon>
        <taxon>Acalyphoideae</taxon>
        <taxon>Acalypheae</taxon>
        <taxon>Ricinus</taxon>
    </lineage>
</organism>
<accession>B9TE43</accession>
<reference evidence="3" key="1">
    <citation type="journal article" date="2010" name="Nat. Biotechnol.">
        <title>Draft genome sequence of the oilseed species Ricinus communis.</title>
        <authorList>
            <person name="Chan A.P."/>
            <person name="Crabtree J."/>
            <person name="Zhao Q."/>
            <person name="Lorenzi H."/>
            <person name="Orvis J."/>
            <person name="Puiu D."/>
            <person name="Melake-Berhan A."/>
            <person name="Jones K.M."/>
            <person name="Redman J."/>
            <person name="Chen G."/>
            <person name="Cahoon E.B."/>
            <person name="Gedil M."/>
            <person name="Stanke M."/>
            <person name="Haas B.J."/>
            <person name="Wortman J.R."/>
            <person name="Fraser-Liggett C.M."/>
            <person name="Ravel J."/>
            <person name="Rabinowicz P.D."/>
        </authorList>
    </citation>
    <scope>NUCLEOTIDE SEQUENCE [LARGE SCALE GENOMIC DNA]</scope>
    <source>
        <strain evidence="3">cv. Hale</strain>
    </source>
</reference>
<proteinExistence type="predicted"/>
<dbReference type="Proteomes" id="UP000008311">
    <property type="component" value="Unassembled WGS sequence"/>
</dbReference>
<name>B9TE43_RICCO</name>
<dbReference type="PANTHER" id="PTHR36922:SF1">
    <property type="entry name" value="DUF1993 DOMAIN-CONTAINING PROTEIN"/>
    <property type="match status" value="1"/>
</dbReference>
<dbReference type="AlphaFoldDB" id="B9TE43"/>
<feature type="region of interest" description="Disordered" evidence="1">
    <location>
        <begin position="244"/>
        <end position="264"/>
    </location>
</feature>